<accession>A0AAN6I3N6</accession>
<proteinExistence type="inferred from homology"/>
<gene>
    <name evidence="3" type="ORF">KL928_005078</name>
</gene>
<dbReference type="AlphaFoldDB" id="A0AAN6I3N6"/>
<evidence type="ECO:0000313" key="4">
    <source>
        <dbReference type="Proteomes" id="UP001196530"/>
    </source>
</evidence>
<organism evidence="3 4">
    <name type="scientific">Pichia angusta</name>
    <name type="common">Yeast</name>
    <name type="synonym">Hansenula polymorpha</name>
    <dbReference type="NCBI Taxonomy" id="870730"/>
    <lineage>
        <taxon>Eukaryota</taxon>
        <taxon>Fungi</taxon>
        <taxon>Dikarya</taxon>
        <taxon>Ascomycota</taxon>
        <taxon>Saccharomycotina</taxon>
        <taxon>Pichiomycetes</taxon>
        <taxon>Pichiales</taxon>
        <taxon>Pichiaceae</taxon>
        <taxon>Ogataea</taxon>
    </lineage>
</organism>
<dbReference type="SUPFAM" id="SSF53383">
    <property type="entry name" value="PLP-dependent transferases"/>
    <property type="match status" value="1"/>
</dbReference>
<evidence type="ECO:0000256" key="1">
    <source>
        <dbReference type="ARBA" id="ARBA00008954"/>
    </source>
</evidence>
<evidence type="ECO:0008006" key="5">
    <source>
        <dbReference type="Google" id="ProtNLM"/>
    </source>
</evidence>
<dbReference type="InterPro" id="IPR015422">
    <property type="entry name" value="PyrdxlP-dep_Trfase_small"/>
</dbReference>
<dbReference type="Gene3D" id="3.40.640.10">
    <property type="entry name" value="Type I PLP-dependent aspartate aminotransferase-like (Major domain)"/>
    <property type="match status" value="1"/>
</dbReference>
<dbReference type="InterPro" id="IPR015424">
    <property type="entry name" value="PyrdxlP-dep_Trfase"/>
</dbReference>
<comment type="caution">
    <text evidence="3">The sequence shown here is derived from an EMBL/GenBank/DDBJ whole genome shotgun (WGS) entry which is preliminary data.</text>
</comment>
<dbReference type="GO" id="GO:0008483">
    <property type="term" value="F:transaminase activity"/>
    <property type="evidence" value="ECO:0007669"/>
    <property type="project" value="InterPro"/>
</dbReference>
<dbReference type="InterPro" id="IPR005814">
    <property type="entry name" value="Aminotrans_3"/>
</dbReference>
<comment type="similarity">
    <text evidence="1">Belongs to the class-III pyridoxal-phosphate-dependent aminotransferase family.</text>
</comment>
<dbReference type="RefSeq" id="XP_043057665.1">
    <property type="nucleotide sequence ID" value="XM_043205847.1"/>
</dbReference>
<evidence type="ECO:0000256" key="2">
    <source>
        <dbReference type="ARBA" id="ARBA00022898"/>
    </source>
</evidence>
<dbReference type="GO" id="GO:0005829">
    <property type="term" value="C:cytosol"/>
    <property type="evidence" value="ECO:0007669"/>
    <property type="project" value="TreeGrafter"/>
</dbReference>
<dbReference type="InterPro" id="IPR015421">
    <property type="entry name" value="PyrdxlP-dep_Trfase_major"/>
</dbReference>
<dbReference type="Proteomes" id="UP001196530">
    <property type="component" value="Unassembled WGS sequence"/>
</dbReference>
<name>A0AAN6I3N6_PICAN</name>
<protein>
    <recommendedName>
        <fullName evidence="5">Aminotransferase</fullName>
    </recommendedName>
</protein>
<dbReference type="GeneID" id="66129129"/>
<sequence>MIGQEIPAGTKRRGRCCDLARVASINWVFGGQLVADHSKSSARSLPPTAAFVPIRAAISVRAGLPDSAIADLSAGSDYRQPPYKYLSLPPASPMTVDNKETSYVFQKQINDKGLLCVGAKGDGMYLVLENPHTKEQKVLFDAVSGAAVNSLPHQDPEITEAMGQFAKESVYTFGAYYANYAAEDLGKFLCEKSGGDFASALWTSSGSEANENAMKIIKQYHNELKDYKRCKFIGRKQSYHGFTTGTLAIGDGSRKYQFADILIDESKTPKVSPVYPYRNQKPGQTEEEYTQELLDELEQTFIDNDPSTIAGMIIETVGGSTFGTSVPTKGYLDGCREICHKYGALFMLDEVMCGLGRCGYPFTYKSPEFGLSSGGPDLCSVGKTIGSGFVTLAGLLISPGVKKVFAEGSGSILGAQTYHSHDFNCRVGLAVQKKIYRDNLIENVRINGAYLKEQLKLKLKDAKYAGDVRGAGNFLSVEAVKDKATKEPFDPKEKVGTQLGNFCFERGMTIMGVTGTIESKLVNNSELVCVGDHVTVAPAYTFTKEHCDFIANTIAGAFADLEKKYAA</sequence>
<dbReference type="PANTHER" id="PTHR43094">
    <property type="entry name" value="AMINOTRANSFERASE"/>
    <property type="match status" value="1"/>
</dbReference>
<dbReference type="Pfam" id="PF00202">
    <property type="entry name" value="Aminotran_3"/>
    <property type="match status" value="1"/>
</dbReference>
<reference evidence="3" key="1">
    <citation type="journal article" date="2021" name="G3 (Bethesda)">
        <title>Genomic diversity, chromosomal rearrangements, and interspecies hybridization in the ogataea polymorpha species complex.</title>
        <authorList>
            <person name="Hanson S.J."/>
            <person name="Cinneide E.O."/>
            <person name="Salzberg L.I."/>
            <person name="Wolfe K.H."/>
            <person name="McGowan J."/>
            <person name="Fitzpatrick D.A."/>
            <person name="Matlin K."/>
        </authorList>
    </citation>
    <scope>NUCLEOTIDE SEQUENCE</scope>
    <source>
        <strain evidence="3">61-244</strain>
    </source>
</reference>
<dbReference type="GO" id="GO:0030170">
    <property type="term" value="F:pyridoxal phosphate binding"/>
    <property type="evidence" value="ECO:0007669"/>
    <property type="project" value="InterPro"/>
</dbReference>
<keyword evidence="2" id="KW-0663">Pyridoxal phosphate</keyword>
<dbReference type="PANTHER" id="PTHR43094:SF1">
    <property type="entry name" value="AMINOTRANSFERASE CLASS-III"/>
    <property type="match status" value="1"/>
</dbReference>
<dbReference type="EMBL" id="JAHLUX010000012">
    <property type="protein sequence ID" value="KAG7816112.1"/>
    <property type="molecule type" value="Genomic_DNA"/>
</dbReference>
<evidence type="ECO:0000313" key="3">
    <source>
        <dbReference type="EMBL" id="KAG7816112.1"/>
    </source>
</evidence>
<dbReference type="Gene3D" id="3.90.1150.10">
    <property type="entry name" value="Aspartate Aminotransferase, domain 1"/>
    <property type="match status" value="1"/>
</dbReference>